<name>A0A0M6WZP8_9FIRM</name>
<evidence type="ECO:0000313" key="2">
    <source>
        <dbReference type="Proteomes" id="UP000049828"/>
    </source>
</evidence>
<evidence type="ECO:0000313" key="1">
    <source>
        <dbReference type="EMBL" id="CRL42694.1"/>
    </source>
</evidence>
<gene>
    <name evidence="1" type="ORF">RIL183_07671</name>
</gene>
<accession>A0A0M6WZP8</accession>
<reference evidence="2" key="1">
    <citation type="submission" date="2015-05" db="EMBL/GenBank/DDBJ databases">
        <authorList>
            <consortium name="Pathogen Informatics"/>
        </authorList>
    </citation>
    <scope>NUCLEOTIDE SEQUENCE [LARGE SCALE GENOMIC DNA]</scope>
    <source>
        <strain evidence="2">L1-83</strain>
    </source>
</reference>
<proteinExistence type="predicted"/>
<sequence>MCYNRWEYDIVIKKGLNITNNNGNGDFYEYL</sequence>
<protein>
    <submittedName>
        <fullName evidence="1">Uncharacterized protein</fullName>
    </submittedName>
</protein>
<dbReference type="Proteomes" id="UP000049828">
    <property type="component" value="Unassembled WGS sequence"/>
</dbReference>
<keyword evidence="2" id="KW-1185">Reference proteome</keyword>
<organism evidence="1 2">
    <name type="scientific">Roseburia inulinivorans</name>
    <dbReference type="NCBI Taxonomy" id="360807"/>
    <lineage>
        <taxon>Bacteria</taxon>
        <taxon>Bacillati</taxon>
        <taxon>Bacillota</taxon>
        <taxon>Clostridia</taxon>
        <taxon>Lachnospirales</taxon>
        <taxon>Lachnospiraceae</taxon>
        <taxon>Roseburia</taxon>
    </lineage>
</organism>
<dbReference type="AlphaFoldDB" id="A0A0M6WZP8"/>
<dbReference type="EMBL" id="CVRS01000105">
    <property type="protein sequence ID" value="CRL42694.1"/>
    <property type="molecule type" value="Genomic_DNA"/>
</dbReference>